<dbReference type="Proteomes" id="UP000315759">
    <property type="component" value="Unassembled WGS sequence"/>
</dbReference>
<keyword evidence="3" id="KW-1185">Reference proteome</keyword>
<name>A0A544W4R5_9MYCO</name>
<sequence>MQHSDTLVSVGLPVYNAGDRIVDVVKSILGQDHENLELVISDNASTDDTEDVCRALAADDSRIAYHRNATNVGLLNNFVGAMRLAKGDYFRWIGDDDWLDPRYVSRCLDAFADDERLILVTTQIEYTGPDGVTETAPYHGTALRSDDPVTRLAELLRLFNDSHLLMDTCYGVFRRDRVIGVKRRNMMNDDQVYSAKLALLGPWGHVSEVLAGRNWTYVSKPDLARKLGISRIQATLPNELQCLETARFLKECDLDAEQRNRARLAIAKLYGKRRQDAVIRRAKRLLGHTEQPVVPLPKADTLDVVRASQPADRS</sequence>
<dbReference type="AlphaFoldDB" id="A0A544W4R5"/>
<dbReference type="InterPro" id="IPR050834">
    <property type="entry name" value="Glycosyltransf_2"/>
</dbReference>
<evidence type="ECO:0000313" key="2">
    <source>
        <dbReference type="EMBL" id="TQR87233.1"/>
    </source>
</evidence>
<accession>A0A544W4R5</accession>
<gene>
    <name evidence="2" type="ORF">D8S82_07535</name>
</gene>
<dbReference type="Gene3D" id="3.90.550.10">
    <property type="entry name" value="Spore Coat Polysaccharide Biosynthesis Protein SpsA, Chain A"/>
    <property type="match status" value="1"/>
</dbReference>
<keyword evidence="2" id="KW-0808">Transferase</keyword>
<proteinExistence type="predicted"/>
<dbReference type="InterPro" id="IPR001173">
    <property type="entry name" value="Glyco_trans_2-like"/>
</dbReference>
<feature type="domain" description="Glycosyltransferase 2-like" evidence="1">
    <location>
        <begin position="9"/>
        <end position="134"/>
    </location>
</feature>
<protein>
    <submittedName>
        <fullName evidence="2">Glycosyltransferase family 2 protein</fullName>
    </submittedName>
</protein>
<organism evidence="2 3">
    <name type="scientific">Mycolicibacterium hodleri</name>
    <dbReference type="NCBI Taxonomy" id="49897"/>
    <lineage>
        <taxon>Bacteria</taxon>
        <taxon>Bacillati</taxon>
        <taxon>Actinomycetota</taxon>
        <taxon>Actinomycetes</taxon>
        <taxon>Mycobacteriales</taxon>
        <taxon>Mycobacteriaceae</taxon>
        <taxon>Mycolicibacterium</taxon>
    </lineage>
</organism>
<dbReference type="InterPro" id="IPR029044">
    <property type="entry name" value="Nucleotide-diphossugar_trans"/>
</dbReference>
<dbReference type="PANTHER" id="PTHR43685:SF11">
    <property type="entry name" value="GLYCOSYLTRANSFERASE TAGX-RELATED"/>
    <property type="match status" value="1"/>
</dbReference>
<evidence type="ECO:0000313" key="3">
    <source>
        <dbReference type="Proteomes" id="UP000315759"/>
    </source>
</evidence>
<reference evidence="2 3" key="1">
    <citation type="submission" date="2018-10" db="EMBL/GenBank/DDBJ databases">
        <title>Draft genome of Mycobacterium hodleri strain B.</title>
        <authorList>
            <person name="Amande T.J."/>
            <person name="Mcgenity T.J."/>
        </authorList>
    </citation>
    <scope>NUCLEOTIDE SEQUENCE [LARGE SCALE GENOMIC DNA]</scope>
    <source>
        <strain evidence="2 3">B</strain>
    </source>
</reference>
<dbReference type="Pfam" id="PF00535">
    <property type="entry name" value="Glycos_transf_2"/>
    <property type="match status" value="1"/>
</dbReference>
<dbReference type="SUPFAM" id="SSF53448">
    <property type="entry name" value="Nucleotide-diphospho-sugar transferases"/>
    <property type="match status" value="1"/>
</dbReference>
<dbReference type="EMBL" id="VIFX01000007">
    <property type="protein sequence ID" value="TQR87233.1"/>
    <property type="molecule type" value="Genomic_DNA"/>
</dbReference>
<dbReference type="CDD" id="cd00761">
    <property type="entry name" value="Glyco_tranf_GTA_type"/>
    <property type="match status" value="1"/>
</dbReference>
<evidence type="ECO:0000259" key="1">
    <source>
        <dbReference type="Pfam" id="PF00535"/>
    </source>
</evidence>
<dbReference type="PANTHER" id="PTHR43685">
    <property type="entry name" value="GLYCOSYLTRANSFERASE"/>
    <property type="match status" value="1"/>
</dbReference>
<comment type="caution">
    <text evidence="2">The sequence shown here is derived from an EMBL/GenBank/DDBJ whole genome shotgun (WGS) entry which is preliminary data.</text>
</comment>
<dbReference type="GO" id="GO:0016740">
    <property type="term" value="F:transferase activity"/>
    <property type="evidence" value="ECO:0007669"/>
    <property type="project" value="UniProtKB-KW"/>
</dbReference>